<dbReference type="InterPro" id="IPR026019">
    <property type="entry name" value="Ribul_P_3_epim"/>
</dbReference>
<comment type="pathway">
    <text evidence="10">Carbohydrate degradation.</text>
</comment>
<comment type="cofactor">
    <cofactor evidence="3">
        <name>Co(2+)</name>
        <dbReference type="ChEBI" id="CHEBI:48828"/>
    </cofactor>
</comment>
<feature type="active site" description="Proton acceptor" evidence="10 12">
    <location>
        <position position="34"/>
    </location>
</feature>
<feature type="binding site" evidence="10 14">
    <location>
        <begin position="141"/>
        <end position="144"/>
    </location>
    <ligand>
        <name>substrate</name>
    </ligand>
</feature>
<feature type="binding site" evidence="10 13">
    <location>
        <position position="32"/>
    </location>
    <ligand>
        <name>a divalent metal cation</name>
        <dbReference type="ChEBI" id="CHEBI:60240"/>
    </ligand>
</feature>
<comment type="catalytic activity">
    <reaction evidence="1 10 11">
        <text>D-ribulose 5-phosphate = D-xylulose 5-phosphate</text>
        <dbReference type="Rhea" id="RHEA:13677"/>
        <dbReference type="ChEBI" id="CHEBI:57737"/>
        <dbReference type="ChEBI" id="CHEBI:58121"/>
        <dbReference type="EC" id="5.1.3.1"/>
    </reaction>
</comment>
<dbReference type="HAMAP" id="MF_02227">
    <property type="entry name" value="RPE"/>
    <property type="match status" value="1"/>
</dbReference>
<dbReference type="Gene3D" id="3.20.20.70">
    <property type="entry name" value="Aldolase class I"/>
    <property type="match status" value="1"/>
</dbReference>
<evidence type="ECO:0000313" key="16">
    <source>
        <dbReference type="Proteomes" id="UP000235658"/>
    </source>
</evidence>
<evidence type="ECO:0000256" key="3">
    <source>
        <dbReference type="ARBA" id="ARBA00001941"/>
    </source>
</evidence>
<keyword evidence="13" id="KW-0464">Manganese</keyword>
<protein>
    <recommendedName>
        <fullName evidence="7 10">Ribulose-phosphate 3-epimerase</fullName>
        <ecNumber evidence="7 10">5.1.3.1</ecNumber>
    </recommendedName>
</protein>
<dbReference type="Pfam" id="PF00834">
    <property type="entry name" value="Ribul_P_3_epim"/>
    <property type="match status" value="1"/>
</dbReference>
<feature type="binding site" evidence="10 13">
    <location>
        <position position="34"/>
    </location>
    <ligand>
        <name>a divalent metal cation</name>
        <dbReference type="ChEBI" id="CHEBI:60240"/>
    </ligand>
</feature>
<proteinExistence type="inferred from homology"/>
<feature type="binding site" evidence="10 14">
    <location>
        <position position="65"/>
    </location>
    <ligand>
        <name>substrate</name>
    </ligand>
</feature>
<comment type="similarity">
    <text evidence="6 10 11">Belongs to the ribulose-phosphate 3-epimerase family.</text>
</comment>
<keyword evidence="8 10" id="KW-0479">Metal-binding</keyword>
<dbReference type="InterPro" id="IPR011060">
    <property type="entry name" value="RibuloseP-bd_barrel"/>
</dbReference>
<evidence type="ECO:0000313" key="15">
    <source>
        <dbReference type="EMBL" id="PMC82375.1"/>
    </source>
</evidence>
<comment type="cofactor">
    <cofactor evidence="10 13">
        <name>a divalent metal cation</name>
        <dbReference type="ChEBI" id="CHEBI:60240"/>
    </cofactor>
    <text evidence="10 13">Binds 1 divalent metal cation per subunit.</text>
</comment>
<dbReference type="PIRSF" id="PIRSF001461">
    <property type="entry name" value="RPE"/>
    <property type="match status" value="1"/>
</dbReference>
<dbReference type="InterPro" id="IPR000056">
    <property type="entry name" value="Ribul_P_3_epim-like"/>
</dbReference>
<comment type="caution">
    <text evidence="15">The sequence shown here is derived from an EMBL/GenBank/DDBJ whole genome shotgun (WGS) entry which is preliminary data.</text>
</comment>
<keyword evidence="13" id="KW-0170">Cobalt</keyword>
<feature type="binding site" evidence="10 14">
    <location>
        <begin position="196"/>
        <end position="197"/>
    </location>
    <ligand>
        <name>substrate</name>
    </ligand>
</feature>
<comment type="function">
    <text evidence="10">Catalyzes the reversible epimerization of D-ribulose 5-phosphate to D-xylulose 5-phosphate.</text>
</comment>
<dbReference type="Proteomes" id="UP000235658">
    <property type="component" value="Unassembled WGS sequence"/>
</dbReference>
<dbReference type="AlphaFoldDB" id="A0A2N6UKP6"/>
<evidence type="ECO:0000256" key="9">
    <source>
        <dbReference type="ARBA" id="ARBA00023235"/>
    </source>
</evidence>
<dbReference type="CDD" id="cd00429">
    <property type="entry name" value="RPE"/>
    <property type="match status" value="1"/>
</dbReference>
<feature type="binding site" evidence="10 13">
    <location>
        <position position="65"/>
    </location>
    <ligand>
        <name>a divalent metal cation</name>
        <dbReference type="ChEBI" id="CHEBI:60240"/>
    </ligand>
</feature>
<dbReference type="NCBIfam" id="TIGR01163">
    <property type="entry name" value="rpe"/>
    <property type="match status" value="1"/>
</dbReference>
<dbReference type="GO" id="GO:0004750">
    <property type="term" value="F:D-ribulose-phosphate 3-epimerase activity"/>
    <property type="evidence" value="ECO:0007669"/>
    <property type="project" value="UniProtKB-UniRule"/>
</dbReference>
<evidence type="ECO:0000256" key="6">
    <source>
        <dbReference type="ARBA" id="ARBA00009541"/>
    </source>
</evidence>
<dbReference type="NCBIfam" id="NF004076">
    <property type="entry name" value="PRK05581.1-4"/>
    <property type="match status" value="1"/>
</dbReference>
<dbReference type="SUPFAM" id="SSF51366">
    <property type="entry name" value="Ribulose-phoshate binding barrel"/>
    <property type="match status" value="1"/>
</dbReference>
<dbReference type="PROSITE" id="PS01085">
    <property type="entry name" value="RIBUL_P_3_EPIMER_1"/>
    <property type="match status" value="1"/>
</dbReference>
<evidence type="ECO:0000256" key="11">
    <source>
        <dbReference type="PIRNR" id="PIRNR001461"/>
    </source>
</evidence>
<dbReference type="FunFam" id="3.20.20.70:FF:000004">
    <property type="entry name" value="Ribulose-phosphate 3-epimerase"/>
    <property type="match status" value="1"/>
</dbReference>
<keyword evidence="13" id="KW-0862">Zinc</keyword>
<dbReference type="GO" id="GO:0019323">
    <property type="term" value="P:pentose catabolic process"/>
    <property type="evidence" value="ECO:0007669"/>
    <property type="project" value="UniProtKB-UniRule"/>
</dbReference>
<dbReference type="GeneID" id="84577792"/>
<sequence length="220" mass="24834">MVEISPSVLSANFANLQNDLDQLKKTKVKYLHLDIMDGKFVPNISFGFPIIKSIREDNDFIFDTHLMIDEPIRYIDQFKKSGADLITVHYEACSNLDETIEKIKNSGLKVGLSFKPKTDIEKIIPYLEKIDLCLVMSVEPGFGGQSFIEDSIGKIQKLRSYIDDNNLSCLIEVDGGIKDHNLKKVIDAGVDVVVSGSDIFSHKENSIIDQVNKYYEIINE</sequence>
<comment type="cofactor">
    <cofactor evidence="4">
        <name>Zn(2+)</name>
        <dbReference type="ChEBI" id="CHEBI:29105"/>
    </cofactor>
</comment>
<dbReference type="GO" id="GO:0005737">
    <property type="term" value="C:cytoplasm"/>
    <property type="evidence" value="ECO:0007669"/>
    <property type="project" value="UniProtKB-ARBA"/>
</dbReference>
<evidence type="ECO:0000256" key="4">
    <source>
        <dbReference type="ARBA" id="ARBA00001947"/>
    </source>
</evidence>
<reference evidence="15 16" key="1">
    <citation type="submission" date="2017-09" db="EMBL/GenBank/DDBJ databases">
        <title>Bacterial strain isolated from the female urinary microbiota.</title>
        <authorList>
            <person name="Thomas-White K."/>
            <person name="Kumar N."/>
            <person name="Forster S."/>
            <person name="Putonti C."/>
            <person name="Lawley T."/>
            <person name="Wolfe A.J."/>
        </authorList>
    </citation>
    <scope>NUCLEOTIDE SEQUENCE [LARGE SCALE GENOMIC DNA]</scope>
    <source>
        <strain evidence="15 16">UMB0204</strain>
    </source>
</reference>
<keyword evidence="9 10" id="KW-0413">Isomerase</keyword>
<comment type="cofactor">
    <cofactor evidence="2">
        <name>Mn(2+)</name>
        <dbReference type="ChEBI" id="CHEBI:29035"/>
    </cofactor>
</comment>
<dbReference type="PANTHER" id="PTHR11749">
    <property type="entry name" value="RIBULOSE-5-PHOSPHATE-3-EPIMERASE"/>
    <property type="match status" value="1"/>
</dbReference>
<keyword evidence="10 11" id="KW-0119">Carbohydrate metabolism</keyword>
<dbReference type="EMBL" id="PNHP01000001">
    <property type="protein sequence ID" value="PMC82375.1"/>
    <property type="molecule type" value="Genomic_DNA"/>
</dbReference>
<name>A0A2N6UKP6_9FIRM</name>
<feature type="binding site" evidence="10 13">
    <location>
        <position position="174"/>
    </location>
    <ligand>
        <name>a divalent metal cation</name>
        <dbReference type="ChEBI" id="CHEBI:60240"/>
    </ligand>
</feature>
<accession>A0A2N6UKP6</accession>
<gene>
    <name evidence="10 15" type="primary">rpe</name>
    <name evidence="15" type="ORF">CJ192_01180</name>
</gene>
<dbReference type="GO" id="GO:0006098">
    <property type="term" value="P:pentose-phosphate shunt"/>
    <property type="evidence" value="ECO:0007669"/>
    <property type="project" value="UniProtKB-UniRule"/>
</dbReference>
<dbReference type="RefSeq" id="WP_102197462.1">
    <property type="nucleotide sequence ID" value="NZ_CAUPDS010000009.1"/>
</dbReference>
<feature type="binding site" evidence="10">
    <location>
        <begin position="174"/>
        <end position="176"/>
    </location>
    <ligand>
        <name>substrate</name>
    </ligand>
</feature>
<evidence type="ECO:0000256" key="14">
    <source>
        <dbReference type="PIRSR" id="PIRSR001461-3"/>
    </source>
</evidence>
<evidence type="ECO:0000256" key="8">
    <source>
        <dbReference type="ARBA" id="ARBA00022723"/>
    </source>
</evidence>
<organism evidence="15 16">
    <name type="scientific">Anaerococcus hydrogenalis</name>
    <dbReference type="NCBI Taxonomy" id="33029"/>
    <lineage>
        <taxon>Bacteria</taxon>
        <taxon>Bacillati</taxon>
        <taxon>Bacillota</taxon>
        <taxon>Tissierellia</taxon>
        <taxon>Tissierellales</taxon>
        <taxon>Peptoniphilaceae</taxon>
        <taxon>Anaerococcus</taxon>
    </lineage>
</organism>
<evidence type="ECO:0000256" key="13">
    <source>
        <dbReference type="PIRSR" id="PIRSR001461-2"/>
    </source>
</evidence>
<evidence type="ECO:0000256" key="7">
    <source>
        <dbReference type="ARBA" id="ARBA00013188"/>
    </source>
</evidence>
<evidence type="ECO:0000256" key="1">
    <source>
        <dbReference type="ARBA" id="ARBA00001782"/>
    </source>
</evidence>
<evidence type="ECO:0000256" key="10">
    <source>
        <dbReference type="HAMAP-Rule" id="MF_02227"/>
    </source>
</evidence>
<dbReference type="GO" id="GO:0046872">
    <property type="term" value="F:metal ion binding"/>
    <property type="evidence" value="ECO:0007669"/>
    <property type="project" value="UniProtKB-UniRule"/>
</dbReference>
<feature type="binding site" evidence="10 14">
    <location>
        <position position="7"/>
    </location>
    <ligand>
        <name>substrate</name>
    </ligand>
</feature>
<dbReference type="InterPro" id="IPR013785">
    <property type="entry name" value="Aldolase_TIM"/>
</dbReference>
<dbReference type="EC" id="5.1.3.1" evidence="7 10"/>
<evidence type="ECO:0000256" key="5">
    <source>
        <dbReference type="ARBA" id="ARBA00001954"/>
    </source>
</evidence>
<comment type="cofactor">
    <cofactor evidence="5">
        <name>Fe(2+)</name>
        <dbReference type="ChEBI" id="CHEBI:29033"/>
    </cofactor>
</comment>
<feature type="active site" description="Proton donor" evidence="10 12">
    <location>
        <position position="174"/>
    </location>
</feature>
<evidence type="ECO:0000256" key="12">
    <source>
        <dbReference type="PIRSR" id="PIRSR001461-1"/>
    </source>
</evidence>
<feature type="binding site" evidence="14">
    <location>
        <position position="176"/>
    </location>
    <ligand>
        <name>substrate</name>
    </ligand>
</feature>
<evidence type="ECO:0000256" key="2">
    <source>
        <dbReference type="ARBA" id="ARBA00001936"/>
    </source>
</evidence>